<feature type="non-terminal residue" evidence="2">
    <location>
        <position position="130"/>
    </location>
</feature>
<feature type="non-terminal residue" evidence="2">
    <location>
        <position position="1"/>
    </location>
</feature>
<sequence>LGRDLLLSECEVQTACSPDESILTVNSSCMSNVQRNDISTAGIETEREATAQDPQPSKLSINLVTSSELSKGIKKRPHKKLSMHCFNSDSEGSDNEPTRKKTKQNKNDREKHLSKKQLAAKVKEEKINQW</sequence>
<feature type="compositionally biased region" description="Basic and acidic residues" evidence="1">
    <location>
        <begin position="121"/>
        <end position="130"/>
    </location>
</feature>
<evidence type="ECO:0000313" key="2">
    <source>
        <dbReference type="EMBL" id="JAS71779.1"/>
    </source>
</evidence>
<evidence type="ECO:0000256" key="1">
    <source>
        <dbReference type="SAM" id="MobiDB-lite"/>
    </source>
</evidence>
<accession>A0A1B6HB06</accession>
<name>A0A1B6HB06_9HEMI</name>
<protein>
    <submittedName>
        <fullName evidence="2">Uncharacterized protein</fullName>
    </submittedName>
</protein>
<feature type="compositionally biased region" description="Polar residues" evidence="1">
    <location>
        <begin position="52"/>
        <end position="69"/>
    </location>
</feature>
<feature type="compositionally biased region" description="Basic residues" evidence="1">
    <location>
        <begin position="72"/>
        <end position="82"/>
    </location>
</feature>
<reference evidence="2" key="1">
    <citation type="submission" date="2015-11" db="EMBL/GenBank/DDBJ databases">
        <title>De novo transcriptome assembly of four potential Pierce s Disease insect vectors from Arizona vineyards.</title>
        <authorList>
            <person name="Tassone E.E."/>
        </authorList>
    </citation>
    <scope>NUCLEOTIDE SEQUENCE</scope>
</reference>
<dbReference type="AlphaFoldDB" id="A0A1B6HB06"/>
<dbReference type="EMBL" id="GECU01035927">
    <property type="protein sequence ID" value="JAS71779.1"/>
    <property type="molecule type" value="Transcribed_RNA"/>
</dbReference>
<proteinExistence type="predicted"/>
<feature type="region of interest" description="Disordered" evidence="1">
    <location>
        <begin position="40"/>
        <end position="130"/>
    </location>
</feature>
<gene>
    <name evidence="2" type="ORF">g.59383</name>
</gene>
<organism evidence="2">
    <name type="scientific">Homalodisca liturata</name>
    <dbReference type="NCBI Taxonomy" id="320908"/>
    <lineage>
        <taxon>Eukaryota</taxon>
        <taxon>Metazoa</taxon>
        <taxon>Ecdysozoa</taxon>
        <taxon>Arthropoda</taxon>
        <taxon>Hexapoda</taxon>
        <taxon>Insecta</taxon>
        <taxon>Pterygota</taxon>
        <taxon>Neoptera</taxon>
        <taxon>Paraneoptera</taxon>
        <taxon>Hemiptera</taxon>
        <taxon>Auchenorrhyncha</taxon>
        <taxon>Membracoidea</taxon>
        <taxon>Cicadellidae</taxon>
        <taxon>Cicadellinae</taxon>
        <taxon>Proconiini</taxon>
        <taxon>Homalodisca</taxon>
    </lineage>
</organism>